<evidence type="ECO:0008006" key="2">
    <source>
        <dbReference type="Google" id="ProtNLM"/>
    </source>
</evidence>
<dbReference type="AlphaFoldDB" id="X1VLS5"/>
<dbReference type="SUPFAM" id="SSF48371">
    <property type="entry name" value="ARM repeat"/>
    <property type="match status" value="1"/>
</dbReference>
<name>X1VLS5_9ZZZZ</name>
<feature type="non-terminal residue" evidence="1">
    <location>
        <position position="1"/>
    </location>
</feature>
<feature type="non-terminal residue" evidence="1">
    <location>
        <position position="74"/>
    </location>
</feature>
<dbReference type="PANTHER" id="PTHR34070:SF1">
    <property type="entry name" value="DNA ALKYLATION REPAIR PROTEIN"/>
    <property type="match status" value="1"/>
</dbReference>
<dbReference type="Pfam" id="PF08713">
    <property type="entry name" value="DNA_alkylation"/>
    <property type="match status" value="1"/>
</dbReference>
<dbReference type="PANTHER" id="PTHR34070">
    <property type="entry name" value="ARMADILLO-TYPE FOLD"/>
    <property type="match status" value="1"/>
</dbReference>
<evidence type="ECO:0000313" key="1">
    <source>
        <dbReference type="EMBL" id="GAJ20367.1"/>
    </source>
</evidence>
<proteinExistence type="predicted"/>
<dbReference type="Gene3D" id="1.25.10.90">
    <property type="match status" value="1"/>
</dbReference>
<protein>
    <recommendedName>
        <fullName evidence="2">DNA alkylation repair protein</fullName>
    </recommendedName>
</protein>
<dbReference type="InterPro" id="IPR014825">
    <property type="entry name" value="DNA_alkylation"/>
</dbReference>
<organism evidence="1">
    <name type="scientific">marine sediment metagenome</name>
    <dbReference type="NCBI Taxonomy" id="412755"/>
    <lineage>
        <taxon>unclassified sequences</taxon>
        <taxon>metagenomes</taxon>
        <taxon>ecological metagenomes</taxon>
    </lineage>
</organism>
<reference evidence="1" key="1">
    <citation type="journal article" date="2014" name="Front. Microbiol.">
        <title>High frequency of phylogenetically diverse reductive dehalogenase-homologous genes in deep subseafloor sedimentary metagenomes.</title>
        <authorList>
            <person name="Kawai M."/>
            <person name="Futagami T."/>
            <person name="Toyoda A."/>
            <person name="Takaki Y."/>
            <person name="Nishi S."/>
            <person name="Hori S."/>
            <person name="Arai W."/>
            <person name="Tsubouchi T."/>
            <person name="Morono Y."/>
            <person name="Uchiyama I."/>
            <person name="Ito T."/>
            <person name="Fujiyama A."/>
            <person name="Inagaki F."/>
            <person name="Takami H."/>
        </authorList>
    </citation>
    <scope>NUCLEOTIDE SEQUENCE</scope>
    <source>
        <strain evidence="1">Expedition CK06-06</strain>
    </source>
</reference>
<gene>
    <name evidence="1" type="ORF">S12H4_62637</name>
</gene>
<dbReference type="InterPro" id="IPR016024">
    <property type="entry name" value="ARM-type_fold"/>
</dbReference>
<accession>X1VLS5</accession>
<sequence length="74" mass="8781">KQSNEELAKKTIDEWSNSDNIWIKRASMVILLKITMMRKDFSEDYVFELVEKMLKYSKANYIEKGIGWLLKTCS</sequence>
<dbReference type="EMBL" id="BARW01042119">
    <property type="protein sequence ID" value="GAJ20367.1"/>
    <property type="molecule type" value="Genomic_DNA"/>
</dbReference>
<comment type="caution">
    <text evidence="1">The sequence shown here is derived from an EMBL/GenBank/DDBJ whole genome shotgun (WGS) entry which is preliminary data.</text>
</comment>